<evidence type="ECO:0000259" key="15">
    <source>
        <dbReference type="Pfam" id="PF01507"/>
    </source>
</evidence>
<evidence type="ECO:0000256" key="3">
    <source>
        <dbReference type="ARBA" id="ARBA00022723"/>
    </source>
</evidence>
<dbReference type="InterPro" id="IPR011798">
    <property type="entry name" value="APS_reductase"/>
</dbReference>
<evidence type="ECO:0000256" key="4">
    <source>
        <dbReference type="ARBA" id="ARBA00023002"/>
    </source>
</evidence>
<feature type="binding site" evidence="14">
    <location>
        <position position="201"/>
    </location>
    <ligand>
        <name>[4Fe-4S] cluster</name>
        <dbReference type="ChEBI" id="CHEBI:49883"/>
    </ligand>
</feature>
<comment type="caution">
    <text evidence="16">The sequence shown here is derived from an EMBL/GenBank/DDBJ whole genome shotgun (WGS) entry which is preliminary data.</text>
</comment>
<evidence type="ECO:0000313" key="17">
    <source>
        <dbReference type="Proteomes" id="UP000032900"/>
    </source>
</evidence>
<feature type="binding site" evidence="14">
    <location>
        <position position="119"/>
    </location>
    <ligand>
        <name>[4Fe-4S] cluster</name>
        <dbReference type="ChEBI" id="CHEBI:49883"/>
    </ligand>
</feature>
<evidence type="ECO:0000256" key="11">
    <source>
        <dbReference type="ARBA" id="ARBA00030894"/>
    </source>
</evidence>
<dbReference type="GO" id="GO:0005737">
    <property type="term" value="C:cytoplasm"/>
    <property type="evidence" value="ECO:0007669"/>
    <property type="project" value="UniProtKB-SubCell"/>
</dbReference>
<feature type="domain" description="Phosphoadenosine phosphosulphate reductase" evidence="15">
    <location>
        <begin position="33"/>
        <end position="207"/>
    </location>
</feature>
<dbReference type="Proteomes" id="UP000032900">
    <property type="component" value="Unassembled WGS sequence"/>
</dbReference>
<comment type="catalytic activity">
    <reaction evidence="13 14">
        <text>[thioredoxin]-disulfide + sulfite + AMP + 2 H(+) = adenosine 5'-phosphosulfate + [thioredoxin]-dithiol</text>
        <dbReference type="Rhea" id="RHEA:21976"/>
        <dbReference type="Rhea" id="RHEA-COMP:10698"/>
        <dbReference type="Rhea" id="RHEA-COMP:10700"/>
        <dbReference type="ChEBI" id="CHEBI:15378"/>
        <dbReference type="ChEBI" id="CHEBI:17359"/>
        <dbReference type="ChEBI" id="CHEBI:29950"/>
        <dbReference type="ChEBI" id="CHEBI:50058"/>
        <dbReference type="ChEBI" id="CHEBI:58243"/>
        <dbReference type="ChEBI" id="CHEBI:456215"/>
        <dbReference type="EC" id="1.8.4.10"/>
    </reaction>
</comment>
<sequence>MTKEEIKALNKELENASPEDILKRVLPVFNPKIALSSSLGAEDQVLTDMLIKIDPNARIFTLDTGRLFRETYDLIDRTSRKYKNQIEVFFPDHQKIQEMVNRKGINLFYESVENRKECCHWRKIEPLQRAFSTLDAWICGLRASQAVTRQNIDVIEWDENNQLVKINPLAQWTEEQVWEYIHAHKVPYNVLHDKGFPSIGCLPCTRAIEPGEDVRAGRWWWENPDTKECGLHKR</sequence>
<evidence type="ECO:0000313" key="16">
    <source>
        <dbReference type="EMBL" id="GAO29720.1"/>
    </source>
</evidence>
<dbReference type="PANTHER" id="PTHR46482">
    <property type="entry name" value="5'-ADENYLYLSULFATE REDUCTASE 3, CHLOROPLASTIC"/>
    <property type="match status" value="1"/>
</dbReference>
<keyword evidence="17" id="KW-1185">Reference proteome</keyword>
<dbReference type="NCBIfam" id="TIGR00434">
    <property type="entry name" value="cysH"/>
    <property type="match status" value="1"/>
</dbReference>
<proteinExistence type="inferred from homology"/>
<gene>
    <name evidence="14" type="primary">cysH</name>
    <name evidence="16" type="ORF">JCM15548_11940</name>
</gene>
<reference evidence="16 17" key="1">
    <citation type="journal article" date="2015" name="Microbes Environ.">
        <title>Distribution and evolution of nitrogen fixation genes in the phylum bacteroidetes.</title>
        <authorList>
            <person name="Inoue J."/>
            <person name="Oshima K."/>
            <person name="Suda W."/>
            <person name="Sakamoto M."/>
            <person name="Iino T."/>
            <person name="Noda S."/>
            <person name="Hongoh Y."/>
            <person name="Hattori M."/>
            <person name="Ohkuma M."/>
        </authorList>
    </citation>
    <scope>NUCLEOTIDE SEQUENCE [LARGE SCALE GENOMIC DNA]</scope>
    <source>
        <strain evidence="16">JCM 15548</strain>
    </source>
</reference>
<evidence type="ECO:0000256" key="5">
    <source>
        <dbReference type="ARBA" id="ARBA00023004"/>
    </source>
</evidence>
<evidence type="ECO:0000256" key="2">
    <source>
        <dbReference type="ARBA" id="ARBA00022490"/>
    </source>
</evidence>
<keyword evidence="6 14" id="KW-0411">Iron-sulfur</keyword>
<dbReference type="GO" id="GO:0019379">
    <property type="term" value="P:sulfate assimilation, phosphoadenylyl sulfate reduction by phosphoadenylyl-sulfate reductase (thioredoxin)"/>
    <property type="evidence" value="ECO:0007669"/>
    <property type="project" value="UniProtKB-UniRule"/>
</dbReference>
<dbReference type="GO" id="GO:0004604">
    <property type="term" value="F:phosphoadenylyl-sulfate reductase (thioredoxin) activity"/>
    <property type="evidence" value="ECO:0007669"/>
    <property type="project" value="UniProtKB-UniRule"/>
</dbReference>
<evidence type="ECO:0000256" key="8">
    <source>
        <dbReference type="ARBA" id="ARBA00024327"/>
    </source>
</evidence>
<evidence type="ECO:0000256" key="9">
    <source>
        <dbReference type="ARBA" id="ARBA00024386"/>
    </source>
</evidence>
<comment type="similarity">
    <text evidence="1 14">Belongs to the PAPS reductase family. CysH subfamily.</text>
</comment>
<dbReference type="HAMAP" id="MF_00063">
    <property type="entry name" value="CysH"/>
    <property type="match status" value="1"/>
</dbReference>
<dbReference type="NCBIfam" id="NF002537">
    <property type="entry name" value="PRK02090.1"/>
    <property type="match status" value="1"/>
</dbReference>
<evidence type="ECO:0000256" key="6">
    <source>
        <dbReference type="ARBA" id="ARBA00023014"/>
    </source>
</evidence>
<dbReference type="PANTHER" id="PTHR46482:SF9">
    <property type="entry name" value="5'-ADENYLYLSULFATE REDUCTASE 1, CHLOROPLASTIC"/>
    <property type="match status" value="1"/>
</dbReference>
<dbReference type="CDD" id="cd23945">
    <property type="entry name" value="PAPS_reductase"/>
    <property type="match status" value="1"/>
</dbReference>
<feature type="active site" description="Nucleophile; cysteine thiosulfonate intermediate" evidence="14">
    <location>
        <position position="229"/>
    </location>
</feature>
<dbReference type="InterPro" id="IPR002500">
    <property type="entry name" value="PAPS_reduct_dom"/>
</dbReference>
<keyword evidence="2 14" id="KW-0963">Cytoplasm</keyword>
<dbReference type="InterPro" id="IPR004511">
    <property type="entry name" value="PAPS/APS_Rdtase"/>
</dbReference>
<evidence type="ECO:0000256" key="12">
    <source>
        <dbReference type="ARBA" id="ARBA00032041"/>
    </source>
</evidence>
<dbReference type="NCBIfam" id="TIGR02055">
    <property type="entry name" value="APS_reductase"/>
    <property type="match status" value="1"/>
</dbReference>
<dbReference type="STRING" id="1236989.JCM15548_11940"/>
<dbReference type="OrthoDB" id="9794018at2"/>
<dbReference type="Gene3D" id="3.40.50.620">
    <property type="entry name" value="HUPs"/>
    <property type="match status" value="1"/>
</dbReference>
<keyword evidence="5 14" id="KW-0408">Iron</keyword>
<feature type="binding site" evidence="14">
    <location>
        <position position="204"/>
    </location>
    <ligand>
        <name>[4Fe-4S] cluster</name>
        <dbReference type="ChEBI" id="CHEBI:49883"/>
    </ligand>
</feature>
<dbReference type="GO" id="GO:0043866">
    <property type="term" value="F:adenylyl-sulfate reductase (thioredoxin) activity"/>
    <property type="evidence" value="ECO:0007669"/>
    <property type="project" value="UniProtKB-EC"/>
</dbReference>
<comment type="function">
    <text evidence="7 14">Catalyzes the formation of sulfite from adenosine 5'-phosphosulfate (APS) using thioredoxin as an electron donor.</text>
</comment>
<protein>
    <recommendedName>
        <fullName evidence="10 14">Adenosine 5'-phosphosulfate reductase</fullName>
        <shortName evidence="14">APS reductase</shortName>
        <ecNumber evidence="9 14">1.8.4.10</ecNumber>
    </recommendedName>
    <alternativeName>
        <fullName evidence="12 14">5'-adenylylsulfate reductase</fullName>
    </alternativeName>
    <alternativeName>
        <fullName evidence="11 14">Thioredoxin-dependent 5'-adenylylsulfate reductase</fullName>
    </alternativeName>
</protein>
<evidence type="ECO:0000256" key="13">
    <source>
        <dbReference type="ARBA" id="ARBA00048441"/>
    </source>
</evidence>
<comment type="cofactor">
    <cofactor evidence="14">
        <name>[4Fe-4S] cluster</name>
        <dbReference type="ChEBI" id="CHEBI:49883"/>
    </cofactor>
    <text evidence="14">Binds 1 [4Fe-4S] cluster per subunit.</text>
</comment>
<keyword evidence="4 14" id="KW-0560">Oxidoreductase</keyword>
<dbReference type="AlphaFoldDB" id="A0A0E9LXW8"/>
<dbReference type="GO" id="GO:0070814">
    <property type="term" value="P:hydrogen sulfide biosynthetic process"/>
    <property type="evidence" value="ECO:0007669"/>
    <property type="project" value="UniProtKB-UniRule"/>
</dbReference>
<dbReference type="Pfam" id="PF01507">
    <property type="entry name" value="PAPS_reduct"/>
    <property type="match status" value="1"/>
</dbReference>
<dbReference type="RefSeq" id="WP_062124172.1">
    <property type="nucleotide sequence ID" value="NZ_BAZW01000012.1"/>
</dbReference>
<evidence type="ECO:0000256" key="7">
    <source>
        <dbReference type="ARBA" id="ARBA00024298"/>
    </source>
</evidence>
<keyword evidence="3 14" id="KW-0479">Metal-binding</keyword>
<comment type="subcellular location">
    <subcellularLocation>
        <location evidence="14">Cytoplasm</location>
    </subcellularLocation>
</comment>
<dbReference type="GO" id="GO:0051539">
    <property type="term" value="F:4 iron, 4 sulfur cluster binding"/>
    <property type="evidence" value="ECO:0007669"/>
    <property type="project" value="UniProtKB-UniRule"/>
</dbReference>
<evidence type="ECO:0000256" key="14">
    <source>
        <dbReference type="HAMAP-Rule" id="MF_00063"/>
    </source>
</evidence>
<dbReference type="GO" id="GO:0019344">
    <property type="term" value="P:cysteine biosynthetic process"/>
    <property type="evidence" value="ECO:0007669"/>
    <property type="project" value="InterPro"/>
</dbReference>
<comment type="pathway">
    <text evidence="8 14">Sulfur metabolism; hydrogen sulfide biosynthesis; sulfite from sulfate.</text>
</comment>
<dbReference type="GO" id="GO:0046872">
    <property type="term" value="F:metal ion binding"/>
    <property type="evidence" value="ECO:0007669"/>
    <property type="project" value="UniProtKB-KW"/>
</dbReference>
<feature type="binding site" evidence="14">
    <location>
        <position position="118"/>
    </location>
    <ligand>
        <name>[4Fe-4S] cluster</name>
        <dbReference type="ChEBI" id="CHEBI:49883"/>
    </ligand>
</feature>
<organism evidence="16 17">
    <name type="scientific">Geofilum rubicundum JCM 15548</name>
    <dbReference type="NCBI Taxonomy" id="1236989"/>
    <lineage>
        <taxon>Bacteria</taxon>
        <taxon>Pseudomonadati</taxon>
        <taxon>Bacteroidota</taxon>
        <taxon>Bacteroidia</taxon>
        <taxon>Marinilabiliales</taxon>
        <taxon>Marinilabiliaceae</taxon>
        <taxon>Geofilum</taxon>
    </lineage>
</organism>
<dbReference type="EC" id="1.8.4.10" evidence="9 14"/>
<name>A0A0E9LXW8_9BACT</name>
<evidence type="ECO:0000256" key="10">
    <source>
        <dbReference type="ARBA" id="ARBA00029514"/>
    </source>
</evidence>
<dbReference type="InterPro" id="IPR014729">
    <property type="entry name" value="Rossmann-like_a/b/a_fold"/>
</dbReference>
<dbReference type="EMBL" id="BAZW01000012">
    <property type="protein sequence ID" value="GAO29720.1"/>
    <property type="molecule type" value="Genomic_DNA"/>
</dbReference>
<dbReference type="SUPFAM" id="SSF52402">
    <property type="entry name" value="Adenine nucleotide alpha hydrolases-like"/>
    <property type="match status" value="1"/>
</dbReference>
<evidence type="ECO:0000256" key="1">
    <source>
        <dbReference type="ARBA" id="ARBA00009732"/>
    </source>
</evidence>
<accession>A0A0E9LXW8</accession>
<dbReference type="PIRSF" id="PIRSF000857">
    <property type="entry name" value="PAPS_reductase"/>
    <property type="match status" value="1"/>
</dbReference>